<dbReference type="PROSITE" id="PS00108">
    <property type="entry name" value="PROTEIN_KINASE_ST"/>
    <property type="match status" value="1"/>
</dbReference>
<dbReference type="PROSITE" id="PS00107">
    <property type="entry name" value="PROTEIN_KINASE_ATP"/>
    <property type="match status" value="1"/>
</dbReference>
<evidence type="ECO:0000256" key="1">
    <source>
        <dbReference type="ARBA" id="ARBA00022527"/>
    </source>
</evidence>
<evidence type="ECO:0000256" key="3">
    <source>
        <dbReference type="ARBA" id="ARBA00022741"/>
    </source>
</evidence>
<dbReference type="SUPFAM" id="SSF56112">
    <property type="entry name" value="Protein kinase-like (PK-like)"/>
    <property type="match status" value="1"/>
</dbReference>
<dbReference type="AlphaFoldDB" id="A0A7D9IBN2"/>
<protein>
    <submittedName>
        <fullName evidence="7">Mitogen-activated kinase kinase kinase MLT isoform X2</fullName>
    </submittedName>
</protein>
<evidence type="ECO:0000313" key="8">
    <source>
        <dbReference type="Proteomes" id="UP001152795"/>
    </source>
</evidence>
<dbReference type="InterPro" id="IPR017441">
    <property type="entry name" value="Protein_kinase_ATP_BS"/>
</dbReference>
<dbReference type="Gene3D" id="1.10.510.10">
    <property type="entry name" value="Transferase(Phosphotransferase) domain 1"/>
    <property type="match status" value="1"/>
</dbReference>
<evidence type="ECO:0000256" key="6">
    <source>
        <dbReference type="RuleBase" id="RU000304"/>
    </source>
</evidence>
<dbReference type="Proteomes" id="UP001152795">
    <property type="component" value="Unassembled WGS sequence"/>
</dbReference>
<dbReference type="PANTHER" id="PTHR44329:SF288">
    <property type="entry name" value="MITOGEN-ACTIVATED PROTEIN KINASE KINASE KINASE 20"/>
    <property type="match status" value="1"/>
</dbReference>
<dbReference type="PANTHER" id="PTHR44329">
    <property type="entry name" value="SERINE/THREONINE-PROTEIN KINASE TNNI3K-RELATED"/>
    <property type="match status" value="1"/>
</dbReference>
<evidence type="ECO:0000256" key="2">
    <source>
        <dbReference type="ARBA" id="ARBA00022679"/>
    </source>
</evidence>
<keyword evidence="5 6" id="KW-0067">ATP-binding</keyword>
<dbReference type="EMBL" id="CACRXK020005093">
    <property type="protein sequence ID" value="CAB4005091.1"/>
    <property type="molecule type" value="Genomic_DNA"/>
</dbReference>
<dbReference type="InterPro" id="IPR011009">
    <property type="entry name" value="Kinase-like_dom_sf"/>
</dbReference>
<keyword evidence="4 7" id="KW-0418">Kinase</keyword>
<dbReference type="InterPro" id="IPR051681">
    <property type="entry name" value="Ser/Thr_Kinases-Pseudokinases"/>
</dbReference>
<dbReference type="InterPro" id="IPR000719">
    <property type="entry name" value="Prot_kinase_dom"/>
</dbReference>
<sequence length="167" mass="19027">MSYVEISFEDLEFYECIGWGSFGSVYRACWKSKEREVAVKKVLRLDNEAEVLSLLSHRNIIQFYGVLNSSPNYGLVTEYASLGSVYSYCSDGSKELQFEQIVKWATDISKGMNYLHYEAPFKIIHRDLKSKNVVISSDMTSKICDFGTSKLATNTTQMSLSGTFPWM</sequence>
<accession>A0A7D9IBN2</accession>
<dbReference type="PROSITE" id="PS50011">
    <property type="entry name" value="PROTEIN_KINASE_DOM"/>
    <property type="match status" value="1"/>
</dbReference>
<comment type="caution">
    <text evidence="7">The sequence shown here is derived from an EMBL/GenBank/DDBJ whole genome shotgun (WGS) entry which is preliminary data.</text>
</comment>
<feature type="non-terminal residue" evidence="7">
    <location>
        <position position="167"/>
    </location>
</feature>
<reference evidence="7" key="1">
    <citation type="submission" date="2020-04" db="EMBL/GenBank/DDBJ databases">
        <authorList>
            <person name="Alioto T."/>
            <person name="Alioto T."/>
            <person name="Gomez Garrido J."/>
        </authorList>
    </citation>
    <scope>NUCLEOTIDE SEQUENCE</scope>
    <source>
        <strain evidence="7">A484AB</strain>
    </source>
</reference>
<keyword evidence="8" id="KW-1185">Reference proteome</keyword>
<dbReference type="FunFam" id="3.30.200.20:FF:000220">
    <property type="entry name" value="mitogen-activated protein kinase kinase kinase 20 isoform X1"/>
    <property type="match status" value="1"/>
</dbReference>
<dbReference type="InterPro" id="IPR008271">
    <property type="entry name" value="Ser/Thr_kinase_AS"/>
</dbReference>
<dbReference type="InterPro" id="IPR001245">
    <property type="entry name" value="Ser-Thr/Tyr_kinase_cat_dom"/>
</dbReference>
<keyword evidence="3 6" id="KW-0547">Nucleotide-binding</keyword>
<dbReference type="GO" id="GO:0005737">
    <property type="term" value="C:cytoplasm"/>
    <property type="evidence" value="ECO:0007669"/>
    <property type="project" value="TreeGrafter"/>
</dbReference>
<keyword evidence="2" id="KW-0808">Transferase</keyword>
<dbReference type="GO" id="GO:0004674">
    <property type="term" value="F:protein serine/threonine kinase activity"/>
    <property type="evidence" value="ECO:0007669"/>
    <property type="project" value="UniProtKB-KW"/>
</dbReference>
<proteinExistence type="inferred from homology"/>
<gene>
    <name evidence="7" type="ORF">PACLA_8A062704</name>
</gene>
<dbReference type="Gene3D" id="3.30.200.20">
    <property type="entry name" value="Phosphorylase Kinase, domain 1"/>
    <property type="match status" value="1"/>
</dbReference>
<comment type="similarity">
    <text evidence="6">Belongs to the protein kinase superfamily.</text>
</comment>
<organism evidence="7 8">
    <name type="scientific">Paramuricea clavata</name>
    <name type="common">Red gorgonian</name>
    <name type="synonym">Violescent sea-whip</name>
    <dbReference type="NCBI Taxonomy" id="317549"/>
    <lineage>
        <taxon>Eukaryota</taxon>
        <taxon>Metazoa</taxon>
        <taxon>Cnidaria</taxon>
        <taxon>Anthozoa</taxon>
        <taxon>Octocorallia</taxon>
        <taxon>Malacalcyonacea</taxon>
        <taxon>Plexauridae</taxon>
        <taxon>Paramuricea</taxon>
    </lineage>
</organism>
<evidence type="ECO:0000313" key="7">
    <source>
        <dbReference type="EMBL" id="CAB4005091.1"/>
    </source>
</evidence>
<evidence type="ECO:0000256" key="4">
    <source>
        <dbReference type="ARBA" id="ARBA00022777"/>
    </source>
</evidence>
<dbReference type="OrthoDB" id="339325at2759"/>
<dbReference type="GO" id="GO:0005524">
    <property type="term" value="F:ATP binding"/>
    <property type="evidence" value="ECO:0007669"/>
    <property type="project" value="UniProtKB-UniRule"/>
</dbReference>
<dbReference type="SMART" id="SM00220">
    <property type="entry name" value="S_TKc"/>
    <property type="match status" value="1"/>
</dbReference>
<keyword evidence="1 6" id="KW-0723">Serine/threonine-protein kinase</keyword>
<name>A0A7D9IBN2_PARCT</name>
<dbReference type="Pfam" id="PF07714">
    <property type="entry name" value="PK_Tyr_Ser-Thr"/>
    <property type="match status" value="1"/>
</dbReference>
<evidence type="ECO:0000256" key="5">
    <source>
        <dbReference type="ARBA" id="ARBA00022840"/>
    </source>
</evidence>